<reference evidence="1" key="1">
    <citation type="journal article" date="2021" name="Proc. Natl. Acad. Sci. U.S.A.">
        <title>A Catalog of Tens of Thousands of Viruses from Human Metagenomes Reveals Hidden Associations with Chronic Diseases.</title>
        <authorList>
            <person name="Tisza M.J."/>
            <person name="Buck C.B."/>
        </authorList>
    </citation>
    <scope>NUCLEOTIDE SEQUENCE</scope>
    <source>
        <strain evidence="1">CtB242</strain>
    </source>
</reference>
<protein>
    <submittedName>
        <fullName evidence="1">Uncharacterized protein</fullName>
    </submittedName>
</protein>
<organism evidence="1">
    <name type="scientific">Siphoviridae sp. ctB242</name>
    <dbReference type="NCBI Taxonomy" id="2827800"/>
    <lineage>
        <taxon>Viruses</taxon>
        <taxon>Duplodnaviria</taxon>
        <taxon>Heunggongvirae</taxon>
        <taxon>Uroviricota</taxon>
        <taxon>Caudoviricetes</taxon>
    </lineage>
</organism>
<sequence>MLLIKGYCKRFSRRIRLKSLENARVWRSMTCAKIML</sequence>
<name>A0A8S5T0X8_9CAUD</name>
<proteinExistence type="predicted"/>
<dbReference type="EMBL" id="BK032726">
    <property type="protein sequence ID" value="DAF57020.1"/>
    <property type="molecule type" value="Genomic_DNA"/>
</dbReference>
<evidence type="ECO:0000313" key="1">
    <source>
        <dbReference type="EMBL" id="DAF57020.1"/>
    </source>
</evidence>
<accession>A0A8S5T0X8</accession>